<organism evidence="2 3">
    <name type="scientific">Rhypophila decipiens</name>
    <dbReference type="NCBI Taxonomy" id="261697"/>
    <lineage>
        <taxon>Eukaryota</taxon>
        <taxon>Fungi</taxon>
        <taxon>Dikarya</taxon>
        <taxon>Ascomycota</taxon>
        <taxon>Pezizomycotina</taxon>
        <taxon>Sordariomycetes</taxon>
        <taxon>Sordariomycetidae</taxon>
        <taxon>Sordariales</taxon>
        <taxon>Naviculisporaceae</taxon>
        <taxon>Rhypophila</taxon>
    </lineage>
</organism>
<sequence>MLTSPLSLILPLAVTLLPSTVTALIDPSTFKSSAIRTSDVVIIGGGSSGTYAAVALKRAGKSITLIEKASRLGGHVDTFKDPGTGATFDYGVVAFANRSTVTNYFSSFNEALVPFSQFSSGQTNNYVNLNTNGQIINPLPSSIPWSDPAAVFGAILGYSAQISQYPFLTNGYDLPTTVPEDLLLPFGDFLAKYNLGAIAQLIFTITQGLGNVLSQTTLYVFKNLPLATLNAFIGLAPPPITSATFNTQSLYDKALSFLSPHVFLSSTILAIDRSNPLNRVLVVVSTPSGPKLIIAKKLLLAIQPKLSTLQTEIKLPLVPEETNLFSKFNNTYYWNFVLKNTNLPAANSYSNIDPSTPFGLPILPSSYGFTPVPSIPQPGGQPAANYTLSWFSSPSYLSDAQVKSTTLNMVNKVVTANGYAKTKTPQVVGFNAHNPFWLTVSAAAIRDGFYDKLNGLQGKRNTFWTGATFVGHDSSAIWEWSEATLLPALLAAL</sequence>
<dbReference type="AlphaFoldDB" id="A0AAN6XUS7"/>
<keyword evidence="1" id="KW-0732">Signal</keyword>
<evidence type="ECO:0000256" key="1">
    <source>
        <dbReference type="SAM" id="SignalP"/>
    </source>
</evidence>
<dbReference type="Gene3D" id="1.10.405.20">
    <property type="match status" value="1"/>
</dbReference>
<reference evidence="2" key="1">
    <citation type="journal article" date="2023" name="Mol. Phylogenet. Evol.">
        <title>Genome-scale phylogeny and comparative genomics of the fungal order Sordariales.</title>
        <authorList>
            <person name="Hensen N."/>
            <person name="Bonometti L."/>
            <person name="Westerberg I."/>
            <person name="Brannstrom I.O."/>
            <person name="Guillou S."/>
            <person name="Cros-Aarteil S."/>
            <person name="Calhoun S."/>
            <person name="Haridas S."/>
            <person name="Kuo A."/>
            <person name="Mondo S."/>
            <person name="Pangilinan J."/>
            <person name="Riley R."/>
            <person name="LaButti K."/>
            <person name="Andreopoulos B."/>
            <person name="Lipzen A."/>
            <person name="Chen C."/>
            <person name="Yan M."/>
            <person name="Daum C."/>
            <person name="Ng V."/>
            <person name="Clum A."/>
            <person name="Steindorff A."/>
            <person name="Ohm R.A."/>
            <person name="Martin F."/>
            <person name="Silar P."/>
            <person name="Natvig D.O."/>
            <person name="Lalanne C."/>
            <person name="Gautier V."/>
            <person name="Ament-Velasquez S.L."/>
            <person name="Kruys A."/>
            <person name="Hutchinson M.I."/>
            <person name="Powell A.J."/>
            <person name="Barry K."/>
            <person name="Miller A.N."/>
            <person name="Grigoriev I.V."/>
            <person name="Debuchy R."/>
            <person name="Gladieux P."/>
            <person name="Hiltunen Thoren M."/>
            <person name="Johannesson H."/>
        </authorList>
    </citation>
    <scope>NUCLEOTIDE SEQUENCE</scope>
    <source>
        <strain evidence="2">PSN293</strain>
    </source>
</reference>
<dbReference type="Pfam" id="PF13450">
    <property type="entry name" value="NAD_binding_8"/>
    <property type="match status" value="1"/>
</dbReference>
<evidence type="ECO:0000313" key="2">
    <source>
        <dbReference type="EMBL" id="KAK4207089.1"/>
    </source>
</evidence>
<feature type="signal peptide" evidence="1">
    <location>
        <begin position="1"/>
        <end position="23"/>
    </location>
</feature>
<keyword evidence="3" id="KW-1185">Reference proteome</keyword>
<accession>A0AAN6XUS7</accession>
<reference evidence="2" key="2">
    <citation type="submission" date="2023-05" db="EMBL/GenBank/DDBJ databases">
        <authorList>
            <consortium name="Lawrence Berkeley National Laboratory"/>
            <person name="Steindorff A."/>
            <person name="Hensen N."/>
            <person name="Bonometti L."/>
            <person name="Westerberg I."/>
            <person name="Brannstrom I.O."/>
            <person name="Guillou S."/>
            <person name="Cros-Aarteil S."/>
            <person name="Calhoun S."/>
            <person name="Haridas S."/>
            <person name="Kuo A."/>
            <person name="Mondo S."/>
            <person name="Pangilinan J."/>
            <person name="Riley R."/>
            <person name="Labutti K."/>
            <person name="Andreopoulos B."/>
            <person name="Lipzen A."/>
            <person name="Chen C."/>
            <person name="Yanf M."/>
            <person name="Daum C."/>
            <person name="Ng V."/>
            <person name="Clum A."/>
            <person name="Ohm R."/>
            <person name="Martin F."/>
            <person name="Silar P."/>
            <person name="Natvig D."/>
            <person name="Lalanne C."/>
            <person name="Gautier V."/>
            <person name="Ament-Velasquez S.L."/>
            <person name="Kruys A."/>
            <person name="Hutchinson M.I."/>
            <person name="Powell A.J."/>
            <person name="Barry K."/>
            <person name="Miller A.N."/>
            <person name="Grigoriev I.V."/>
            <person name="Debuchy R."/>
            <person name="Gladieux P."/>
            <person name="Thoren M.H."/>
            <person name="Johannesson H."/>
        </authorList>
    </citation>
    <scope>NUCLEOTIDE SEQUENCE</scope>
    <source>
        <strain evidence="2">PSN293</strain>
    </source>
</reference>
<evidence type="ECO:0000313" key="3">
    <source>
        <dbReference type="Proteomes" id="UP001301769"/>
    </source>
</evidence>
<feature type="chain" id="PRO_5043007045" evidence="1">
    <location>
        <begin position="24"/>
        <end position="493"/>
    </location>
</feature>
<gene>
    <name evidence="2" type="ORF">QBC37DRAFT_102491</name>
</gene>
<dbReference type="InterPro" id="IPR036188">
    <property type="entry name" value="FAD/NAD-bd_sf"/>
</dbReference>
<dbReference type="PANTHER" id="PTHR42923">
    <property type="entry name" value="PROTOPORPHYRINOGEN OXIDASE"/>
    <property type="match status" value="1"/>
</dbReference>
<dbReference type="GO" id="GO:0016491">
    <property type="term" value="F:oxidoreductase activity"/>
    <property type="evidence" value="ECO:0007669"/>
    <property type="project" value="TreeGrafter"/>
</dbReference>
<name>A0AAN6XUS7_9PEZI</name>
<dbReference type="EMBL" id="MU858321">
    <property type="protein sequence ID" value="KAK4207089.1"/>
    <property type="molecule type" value="Genomic_DNA"/>
</dbReference>
<dbReference type="SUPFAM" id="SSF51905">
    <property type="entry name" value="FAD/NAD(P)-binding domain"/>
    <property type="match status" value="1"/>
</dbReference>
<dbReference type="Gene3D" id="3.30.70.1990">
    <property type="match status" value="1"/>
</dbReference>
<dbReference type="Proteomes" id="UP001301769">
    <property type="component" value="Unassembled WGS sequence"/>
</dbReference>
<dbReference type="InterPro" id="IPR050464">
    <property type="entry name" value="Zeta_carotene_desat/Oxidored"/>
</dbReference>
<proteinExistence type="predicted"/>
<dbReference type="Gene3D" id="3.50.50.60">
    <property type="entry name" value="FAD/NAD(P)-binding domain"/>
    <property type="match status" value="1"/>
</dbReference>
<comment type="caution">
    <text evidence="2">The sequence shown here is derived from an EMBL/GenBank/DDBJ whole genome shotgun (WGS) entry which is preliminary data.</text>
</comment>
<dbReference type="PANTHER" id="PTHR42923:SF26">
    <property type="entry name" value="FMN REDUCTASE LOT6, PUTATIVE (AFU_ORTHOLOGUE AFUA_7G06600)-RELATED"/>
    <property type="match status" value="1"/>
</dbReference>
<protein>
    <submittedName>
        <fullName evidence="2">Uncharacterized protein</fullName>
    </submittedName>
</protein>